<feature type="chain" id="PRO_5013357172" evidence="1">
    <location>
        <begin position="16"/>
        <end position="118"/>
    </location>
</feature>
<dbReference type="VEuPathDB" id="CryptoDB:Vbra_22278"/>
<dbReference type="Proteomes" id="UP000041254">
    <property type="component" value="Unassembled WGS sequence"/>
</dbReference>
<feature type="signal peptide" evidence="1">
    <location>
        <begin position="1"/>
        <end position="15"/>
    </location>
</feature>
<accession>A0A0G4GFM3</accession>
<dbReference type="AlphaFoldDB" id="A0A0G4GFM3"/>
<keyword evidence="1" id="KW-0732">Signal</keyword>
<reference evidence="2 3" key="1">
    <citation type="submission" date="2014-11" db="EMBL/GenBank/DDBJ databases">
        <authorList>
            <person name="Zhu J."/>
            <person name="Qi W."/>
            <person name="Song R."/>
        </authorList>
    </citation>
    <scope>NUCLEOTIDE SEQUENCE [LARGE SCALE GENOMIC DNA]</scope>
</reference>
<dbReference type="EMBL" id="CDMY01000650">
    <property type="protein sequence ID" value="CEM28312.1"/>
    <property type="molecule type" value="Genomic_DNA"/>
</dbReference>
<name>A0A0G4GFM3_VITBC</name>
<proteinExistence type="predicted"/>
<evidence type="ECO:0000256" key="1">
    <source>
        <dbReference type="SAM" id="SignalP"/>
    </source>
</evidence>
<protein>
    <submittedName>
        <fullName evidence="2">Uncharacterized protein</fullName>
    </submittedName>
</protein>
<keyword evidence="3" id="KW-1185">Reference proteome</keyword>
<dbReference type="InParanoid" id="A0A0G4GFM3"/>
<sequence length="118" mass="12604">MRFSSSLCLVYLATAEGVGSGETRTCQLAVGDGGPLPFGEGYLDLRVEIAVTKSRDCERGTVLFGRSIGETELWDKAEGFSPVRDLLKATSPPPSYALPLHVTLRPLTSCSVVLSVTK</sequence>
<evidence type="ECO:0000313" key="3">
    <source>
        <dbReference type="Proteomes" id="UP000041254"/>
    </source>
</evidence>
<organism evidence="2 3">
    <name type="scientific">Vitrella brassicaformis (strain CCMP3155)</name>
    <dbReference type="NCBI Taxonomy" id="1169540"/>
    <lineage>
        <taxon>Eukaryota</taxon>
        <taxon>Sar</taxon>
        <taxon>Alveolata</taxon>
        <taxon>Colpodellida</taxon>
        <taxon>Vitrellaceae</taxon>
        <taxon>Vitrella</taxon>
    </lineage>
</organism>
<evidence type="ECO:0000313" key="2">
    <source>
        <dbReference type="EMBL" id="CEM28312.1"/>
    </source>
</evidence>
<gene>
    <name evidence="2" type="ORF">Vbra_22278</name>
</gene>